<keyword evidence="1" id="KW-0175">Coiled coil</keyword>
<dbReference type="AlphaFoldDB" id="A0A821A0B0"/>
<protein>
    <submittedName>
        <fullName evidence="2">Uncharacterized protein</fullName>
    </submittedName>
</protein>
<gene>
    <name evidence="2" type="ORF">TOA249_LOCUS8354</name>
</gene>
<proteinExistence type="predicted"/>
<accession>A0A821A0B0</accession>
<dbReference type="Proteomes" id="UP000663838">
    <property type="component" value="Unassembled WGS sequence"/>
</dbReference>
<evidence type="ECO:0000313" key="3">
    <source>
        <dbReference type="Proteomes" id="UP000663838"/>
    </source>
</evidence>
<comment type="caution">
    <text evidence="2">The sequence shown here is derived from an EMBL/GenBank/DDBJ whole genome shotgun (WGS) entry which is preliminary data.</text>
</comment>
<dbReference type="EMBL" id="CAJOBS010000396">
    <property type="protein sequence ID" value="CAF4567325.1"/>
    <property type="molecule type" value="Genomic_DNA"/>
</dbReference>
<sequence length="389" mass="45875">MNEHNVSLISQVNPLIDEINSLENRFKILNIKKTMGDNRQQLEKWRDKCHEKIDCFFEEKCQEHNRLVNQKVDEQRKEIRRIQSKINEIINIQEITRQDIDSLASTIRQLEKNMSNIEQACFKVQSHPLAIDDNIIIIKELTEHEIDLSTLSPAYKQMPLHQKPNLCFYDRELNIAKQILWKYGNIWDVCWSSTLERFIAFEQNNIFLINDNTMSVHYVHTIKQRDWVSCTCSDTVLYATTNKQPSSIMEFTLVPTIKLIKEWKYPITCSKDETIYGIIYNNENLALLVKNLAEELLRIELRRATTFGRIWSVQLNICCVQKTVFRCCSLTCNEWLVVDYETKRLLQITKEGKIKKITQYHQQPIHALLFDENKLVVSTVATVNLHKIQ</sequence>
<evidence type="ECO:0000313" key="2">
    <source>
        <dbReference type="EMBL" id="CAF4567325.1"/>
    </source>
</evidence>
<evidence type="ECO:0000256" key="1">
    <source>
        <dbReference type="SAM" id="Coils"/>
    </source>
</evidence>
<name>A0A821A0B0_9BILA</name>
<organism evidence="2 3">
    <name type="scientific">Rotaria socialis</name>
    <dbReference type="NCBI Taxonomy" id="392032"/>
    <lineage>
        <taxon>Eukaryota</taxon>
        <taxon>Metazoa</taxon>
        <taxon>Spiralia</taxon>
        <taxon>Gnathifera</taxon>
        <taxon>Rotifera</taxon>
        <taxon>Eurotatoria</taxon>
        <taxon>Bdelloidea</taxon>
        <taxon>Philodinida</taxon>
        <taxon>Philodinidae</taxon>
        <taxon>Rotaria</taxon>
    </lineage>
</organism>
<feature type="coiled-coil region" evidence="1">
    <location>
        <begin position="65"/>
        <end position="120"/>
    </location>
</feature>
<reference evidence="2" key="1">
    <citation type="submission" date="2021-02" db="EMBL/GenBank/DDBJ databases">
        <authorList>
            <person name="Nowell W R."/>
        </authorList>
    </citation>
    <scope>NUCLEOTIDE SEQUENCE</scope>
</reference>